<dbReference type="InterPro" id="IPR036390">
    <property type="entry name" value="WH_DNA-bd_sf"/>
</dbReference>
<evidence type="ECO:0000256" key="1">
    <source>
        <dbReference type="ARBA" id="ARBA00009437"/>
    </source>
</evidence>
<dbReference type="Gene3D" id="1.10.10.10">
    <property type="entry name" value="Winged helix-like DNA-binding domain superfamily/Winged helix DNA-binding domain"/>
    <property type="match status" value="1"/>
</dbReference>
<comment type="caution">
    <text evidence="6">The sequence shown here is derived from an EMBL/GenBank/DDBJ whole genome shotgun (WGS) entry which is preliminary data.</text>
</comment>
<protein>
    <submittedName>
        <fullName evidence="6">LysR family transcriptional regulator</fullName>
    </submittedName>
</protein>
<evidence type="ECO:0000256" key="3">
    <source>
        <dbReference type="ARBA" id="ARBA00023125"/>
    </source>
</evidence>
<dbReference type="InterPro" id="IPR036388">
    <property type="entry name" value="WH-like_DNA-bd_sf"/>
</dbReference>
<proteinExistence type="inferred from homology"/>
<evidence type="ECO:0000256" key="2">
    <source>
        <dbReference type="ARBA" id="ARBA00023015"/>
    </source>
</evidence>
<dbReference type="CDD" id="cd08422">
    <property type="entry name" value="PBP2_CrgA_like"/>
    <property type="match status" value="1"/>
</dbReference>
<keyword evidence="3" id="KW-0238">DNA-binding</keyword>
<dbReference type="PROSITE" id="PS50931">
    <property type="entry name" value="HTH_LYSR"/>
    <property type="match status" value="1"/>
</dbReference>
<evidence type="ECO:0000259" key="5">
    <source>
        <dbReference type="PROSITE" id="PS50931"/>
    </source>
</evidence>
<dbReference type="EMBL" id="JAUQSZ010000005">
    <property type="protein sequence ID" value="MDO7842500.1"/>
    <property type="molecule type" value="Genomic_DNA"/>
</dbReference>
<dbReference type="PANTHER" id="PTHR30537:SF5">
    <property type="entry name" value="HTH-TYPE TRANSCRIPTIONAL ACTIVATOR TTDR-RELATED"/>
    <property type="match status" value="1"/>
</dbReference>
<keyword evidence="2" id="KW-0805">Transcription regulation</keyword>
<dbReference type="Proteomes" id="UP001176468">
    <property type="component" value="Unassembled WGS sequence"/>
</dbReference>
<organism evidence="6 7">
    <name type="scientific">Sphingomonas immobilis</name>
    <dbReference type="NCBI Taxonomy" id="3063997"/>
    <lineage>
        <taxon>Bacteria</taxon>
        <taxon>Pseudomonadati</taxon>
        <taxon>Pseudomonadota</taxon>
        <taxon>Alphaproteobacteria</taxon>
        <taxon>Sphingomonadales</taxon>
        <taxon>Sphingomonadaceae</taxon>
        <taxon>Sphingomonas</taxon>
    </lineage>
</organism>
<dbReference type="SUPFAM" id="SSF53850">
    <property type="entry name" value="Periplasmic binding protein-like II"/>
    <property type="match status" value="1"/>
</dbReference>
<sequence>MRIERIEDLRVFDAIARAGNLSAAARQLDVALTLISKRLNRLEKTLGIRLIHRTTRQLYLTEEGLEFLDRCRAVLEAVDAAEDVGADRTQNGVVRVTAAVAFTQRQIAPRLHRFIKAHPGISVQVLSNNRLVDLVEQRVDAAFRQAPLDNGSFVTRTIAPDGEILCASPAYLAECGEPAHPGELIDHRCLTTGDPAPTSWALQRRGEQIHAPVRSVLGSTDGELPHIAALNGAGIVVKSCWDAIDDIRSGRLVRVLPEWWGRSRSLRVMQPVRQHQPRRVQLFIQFMEAELKEAVAANRDLDLFPTTNA</sequence>
<dbReference type="SUPFAM" id="SSF46785">
    <property type="entry name" value="Winged helix' DNA-binding domain"/>
    <property type="match status" value="1"/>
</dbReference>
<feature type="domain" description="HTH lysR-type" evidence="5">
    <location>
        <begin position="4"/>
        <end position="61"/>
    </location>
</feature>
<dbReference type="RefSeq" id="WP_304560960.1">
    <property type="nucleotide sequence ID" value="NZ_JAUQSZ010000005.1"/>
</dbReference>
<name>A0ABT8ZY43_9SPHN</name>
<dbReference type="InterPro" id="IPR005119">
    <property type="entry name" value="LysR_subst-bd"/>
</dbReference>
<keyword evidence="4" id="KW-0804">Transcription</keyword>
<evidence type="ECO:0000256" key="4">
    <source>
        <dbReference type="ARBA" id="ARBA00023163"/>
    </source>
</evidence>
<dbReference type="Pfam" id="PF03466">
    <property type="entry name" value="LysR_substrate"/>
    <property type="match status" value="1"/>
</dbReference>
<gene>
    <name evidence="6" type="ORF">Q5H94_09190</name>
</gene>
<reference evidence="6" key="1">
    <citation type="submission" date="2023-07" db="EMBL/GenBank/DDBJ databases">
        <authorList>
            <person name="Kim M.K."/>
        </authorList>
    </citation>
    <scope>NUCLEOTIDE SEQUENCE</scope>
    <source>
        <strain evidence="6">CA1-15</strain>
    </source>
</reference>
<evidence type="ECO:0000313" key="6">
    <source>
        <dbReference type="EMBL" id="MDO7842500.1"/>
    </source>
</evidence>
<comment type="similarity">
    <text evidence="1">Belongs to the LysR transcriptional regulatory family.</text>
</comment>
<dbReference type="Gene3D" id="3.40.190.290">
    <property type="match status" value="1"/>
</dbReference>
<dbReference type="InterPro" id="IPR058163">
    <property type="entry name" value="LysR-type_TF_proteobact-type"/>
</dbReference>
<keyword evidence="7" id="KW-1185">Reference proteome</keyword>
<accession>A0ABT8ZY43</accession>
<evidence type="ECO:0000313" key="7">
    <source>
        <dbReference type="Proteomes" id="UP001176468"/>
    </source>
</evidence>
<dbReference type="InterPro" id="IPR000847">
    <property type="entry name" value="LysR_HTH_N"/>
</dbReference>
<dbReference type="Pfam" id="PF00126">
    <property type="entry name" value="HTH_1"/>
    <property type="match status" value="1"/>
</dbReference>
<dbReference type="PANTHER" id="PTHR30537">
    <property type="entry name" value="HTH-TYPE TRANSCRIPTIONAL REGULATOR"/>
    <property type="match status" value="1"/>
</dbReference>